<reference evidence="2" key="2">
    <citation type="submission" date="2020-09" db="EMBL/GenBank/DDBJ databases">
        <authorList>
            <person name="Sun Q."/>
            <person name="Zhou Y."/>
        </authorList>
    </citation>
    <scope>NUCLEOTIDE SEQUENCE</scope>
    <source>
        <strain evidence="2">CGMCC 1.15330</strain>
    </source>
</reference>
<reference evidence="2" key="1">
    <citation type="journal article" date="2014" name="Int. J. Syst. Evol. Microbiol.">
        <title>Complete genome sequence of Corynebacterium casei LMG S-19264T (=DSM 44701T), isolated from a smear-ripened cheese.</title>
        <authorList>
            <consortium name="US DOE Joint Genome Institute (JGI-PGF)"/>
            <person name="Walter F."/>
            <person name="Albersmeier A."/>
            <person name="Kalinowski J."/>
            <person name="Ruckert C."/>
        </authorList>
    </citation>
    <scope>NUCLEOTIDE SEQUENCE</scope>
    <source>
        <strain evidence="2">CGMCC 1.15330</strain>
    </source>
</reference>
<dbReference type="AlphaFoldDB" id="A0A916WQF3"/>
<comment type="caution">
    <text evidence="2">The sequence shown here is derived from an EMBL/GenBank/DDBJ whole genome shotgun (WGS) entry which is preliminary data.</text>
</comment>
<keyword evidence="3" id="KW-1185">Reference proteome</keyword>
<dbReference type="EMBL" id="BMIH01000001">
    <property type="protein sequence ID" value="GGB22835.1"/>
    <property type="molecule type" value="Genomic_DNA"/>
</dbReference>
<organism evidence="2 3">
    <name type="scientific">Sphingomonas metalli</name>
    <dbReference type="NCBI Taxonomy" id="1779358"/>
    <lineage>
        <taxon>Bacteria</taxon>
        <taxon>Pseudomonadati</taxon>
        <taxon>Pseudomonadota</taxon>
        <taxon>Alphaproteobacteria</taxon>
        <taxon>Sphingomonadales</taxon>
        <taxon>Sphingomonadaceae</taxon>
        <taxon>Sphingomonas</taxon>
    </lineage>
</organism>
<evidence type="ECO:0000256" key="1">
    <source>
        <dbReference type="SAM" id="Coils"/>
    </source>
</evidence>
<name>A0A916WQF3_9SPHN</name>
<evidence type="ECO:0000313" key="3">
    <source>
        <dbReference type="Proteomes" id="UP000623067"/>
    </source>
</evidence>
<gene>
    <name evidence="2" type="ORF">GCM10011380_10630</name>
</gene>
<feature type="coiled-coil region" evidence="1">
    <location>
        <begin position="16"/>
        <end position="43"/>
    </location>
</feature>
<sequence>MSGVTSVAAKAAELRAASGRKAVEKAIAEVARAEQEGDDLSARFWSLVVTELGPVHSDPRSRPPTCLSSRSQ</sequence>
<evidence type="ECO:0000313" key="2">
    <source>
        <dbReference type="EMBL" id="GGB22835.1"/>
    </source>
</evidence>
<proteinExistence type="predicted"/>
<dbReference type="Proteomes" id="UP000623067">
    <property type="component" value="Unassembled WGS sequence"/>
</dbReference>
<protein>
    <submittedName>
        <fullName evidence="2">Uncharacterized protein</fullName>
    </submittedName>
</protein>
<accession>A0A916WQF3</accession>
<keyword evidence="1" id="KW-0175">Coiled coil</keyword>